<dbReference type="EMBL" id="CAUEEQ010043939">
    <property type="protein sequence ID" value="CAJ0957613.1"/>
    <property type="molecule type" value="Genomic_DNA"/>
</dbReference>
<name>A0ABN9M6U3_9NEOB</name>
<reference evidence="2" key="1">
    <citation type="submission" date="2023-07" db="EMBL/GenBank/DDBJ databases">
        <authorList>
            <person name="Stuckert A."/>
        </authorList>
    </citation>
    <scope>NUCLEOTIDE SEQUENCE</scope>
</reference>
<keyword evidence="3" id="KW-1185">Reference proteome</keyword>
<evidence type="ECO:0000313" key="2">
    <source>
        <dbReference type="EMBL" id="CAJ0957613.1"/>
    </source>
</evidence>
<evidence type="ECO:0008006" key="4">
    <source>
        <dbReference type="Google" id="ProtNLM"/>
    </source>
</evidence>
<protein>
    <recommendedName>
        <fullName evidence="4">Secreted protein</fullName>
    </recommendedName>
</protein>
<sequence>MRDGEVHSVYLRPRHGLAVLLALSTMYQSGDHVQQYGQRERTEPSTVISSHGERGQDEQQGGHPEPCAGGVHQRLRPQGYNEGTPIGNNAAPLIRVCFHDILLEFLLRIGRCVQPQHPIRSVQMLQHSGGDFMKSHLHYAYKHAGVRPA</sequence>
<evidence type="ECO:0000256" key="1">
    <source>
        <dbReference type="SAM" id="MobiDB-lite"/>
    </source>
</evidence>
<evidence type="ECO:0000313" key="3">
    <source>
        <dbReference type="Proteomes" id="UP001176940"/>
    </source>
</evidence>
<organism evidence="2 3">
    <name type="scientific">Ranitomeya imitator</name>
    <name type="common">mimic poison frog</name>
    <dbReference type="NCBI Taxonomy" id="111125"/>
    <lineage>
        <taxon>Eukaryota</taxon>
        <taxon>Metazoa</taxon>
        <taxon>Chordata</taxon>
        <taxon>Craniata</taxon>
        <taxon>Vertebrata</taxon>
        <taxon>Euteleostomi</taxon>
        <taxon>Amphibia</taxon>
        <taxon>Batrachia</taxon>
        <taxon>Anura</taxon>
        <taxon>Neobatrachia</taxon>
        <taxon>Hyloidea</taxon>
        <taxon>Dendrobatidae</taxon>
        <taxon>Dendrobatinae</taxon>
        <taxon>Ranitomeya</taxon>
    </lineage>
</organism>
<gene>
    <name evidence="2" type="ORF">RIMI_LOCUS16009870</name>
</gene>
<comment type="caution">
    <text evidence="2">The sequence shown here is derived from an EMBL/GenBank/DDBJ whole genome shotgun (WGS) entry which is preliminary data.</text>
</comment>
<dbReference type="Proteomes" id="UP001176940">
    <property type="component" value="Unassembled WGS sequence"/>
</dbReference>
<proteinExistence type="predicted"/>
<accession>A0ABN9M6U3</accession>
<feature type="region of interest" description="Disordered" evidence="1">
    <location>
        <begin position="32"/>
        <end position="83"/>
    </location>
</feature>